<dbReference type="InterPro" id="IPR011032">
    <property type="entry name" value="GroES-like_sf"/>
</dbReference>
<dbReference type="PANTHER" id="PTHR42940:SF8">
    <property type="entry name" value="VACUOLAR PROTEIN SORTING-ASSOCIATED PROTEIN 11"/>
    <property type="match status" value="1"/>
</dbReference>
<dbReference type="EC" id="1.1.1.1" evidence="3"/>
<dbReference type="PANTHER" id="PTHR42940">
    <property type="entry name" value="ALCOHOL DEHYDROGENASE 1-RELATED"/>
    <property type="match status" value="1"/>
</dbReference>
<dbReference type="NCBIfam" id="TIGR02822">
    <property type="entry name" value="adh_fam_2"/>
    <property type="match status" value="1"/>
</dbReference>
<dbReference type="Gene3D" id="3.90.180.10">
    <property type="entry name" value="Medium-chain alcohol dehydrogenases, catalytic domain"/>
    <property type="match status" value="1"/>
</dbReference>
<reference evidence="8 9" key="1">
    <citation type="journal article" date="2015" name="Microbiome">
        <title>Genomic resolution of linkages in carbon, nitrogen, and sulfur cycling among widespread estuary sediment bacteria.</title>
        <authorList>
            <person name="Baker B.J."/>
            <person name="Lazar C.S."/>
            <person name="Teske A.P."/>
            <person name="Dick G.J."/>
        </authorList>
    </citation>
    <scope>NUCLEOTIDE SEQUENCE [LARGE SCALE GENOMIC DNA]</scope>
    <source>
        <strain evidence="8">DG_24</strain>
    </source>
</reference>
<dbReference type="InterPro" id="IPR014187">
    <property type="entry name" value="ADH_Zn_typ-2"/>
</dbReference>
<dbReference type="Pfam" id="PF00107">
    <property type="entry name" value="ADH_zinc_N"/>
    <property type="match status" value="1"/>
</dbReference>
<dbReference type="Proteomes" id="UP000052008">
    <property type="component" value="Unassembled WGS sequence"/>
</dbReference>
<evidence type="ECO:0000256" key="2">
    <source>
        <dbReference type="ARBA" id="ARBA00008072"/>
    </source>
</evidence>
<name>A0A0S7WSG7_UNCT6</name>
<evidence type="ECO:0000256" key="5">
    <source>
        <dbReference type="ARBA" id="ARBA00022833"/>
    </source>
</evidence>
<protein>
    <recommendedName>
        <fullName evidence="3">alcohol dehydrogenase</fullName>
        <ecNumber evidence="3">1.1.1.1</ecNumber>
    </recommendedName>
</protein>
<gene>
    <name evidence="8" type="ORF">AMJ39_05700</name>
</gene>
<sequence length="333" mass="36125">MKAMILEQPRPIGEHPLQLVDLPAPEPGVGEVQVRVHVCGICHTDLHTVEGELPLLGRPLVIGHQVVGTVEKRGKGTTRFSEGDRVGLAWLASTCGKCRFCLSGRENLCPDARFTGYDVDGGYAEYTVAKEAFAYRLPDGFADEQAAPLLCAGIIGFRALRLSEIQPGSRLGLYGFGASAHVAIQVAVHWRCEVYVFTRSPAHQDLARSLGATWVGRAEMTPPEKLDSAIIFAPAGELVLDALRVLERGGTLALAGIYSTPVPALNYTEHLYYERTVRSVTAATRQDGEELLRLAGEIPIETEIERFPLHDANRALELLKASRINGAGVLTIP</sequence>
<comment type="cofactor">
    <cofactor evidence="1">
        <name>Zn(2+)</name>
        <dbReference type="ChEBI" id="CHEBI:29105"/>
    </cofactor>
</comment>
<keyword evidence="5" id="KW-0862">Zinc</keyword>
<dbReference type="GO" id="GO:0004022">
    <property type="term" value="F:alcohol dehydrogenase (NAD+) activity"/>
    <property type="evidence" value="ECO:0007669"/>
    <property type="project" value="UniProtKB-EC"/>
</dbReference>
<dbReference type="Pfam" id="PF08240">
    <property type="entry name" value="ADH_N"/>
    <property type="match status" value="1"/>
</dbReference>
<evidence type="ECO:0000256" key="4">
    <source>
        <dbReference type="ARBA" id="ARBA00022723"/>
    </source>
</evidence>
<comment type="caution">
    <text evidence="8">The sequence shown here is derived from an EMBL/GenBank/DDBJ whole genome shotgun (WGS) entry which is preliminary data.</text>
</comment>
<evidence type="ECO:0000313" key="9">
    <source>
        <dbReference type="Proteomes" id="UP000052008"/>
    </source>
</evidence>
<dbReference type="GO" id="GO:0046872">
    <property type="term" value="F:metal ion binding"/>
    <property type="evidence" value="ECO:0007669"/>
    <property type="project" value="UniProtKB-KW"/>
</dbReference>
<dbReference type="AlphaFoldDB" id="A0A0S7WSG7"/>
<dbReference type="GO" id="GO:0005737">
    <property type="term" value="C:cytoplasm"/>
    <property type="evidence" value="ECO:0007669"/>
    <property type="project" value="TreeGrafter"/>
</dbReference>
<organism evidence="8 9">
    <name type="scientific">candidate division TA06 bacterium DG_24</name>
    <dbReference type="NCBI Taxonomy" id="1703770"/>
    <lineage>
        <taxon>Bacteria</taxon>
        <taxon>Bacteria division TA06</taxon>
    </lineage>
</organism>
<evidence type="ECO:0000256" key="6">
    <source>
        <dbReference type="ARBA" id="ARBA00023002"/>
    </source>
</evidence>
<dbReference type="STRING" id="1703770.AMJ39_05700"/>
<dbReference type="PATRIC" id="fig|1703770.3.peg.745"/>
<dbReference type="SMART" id="SM00829">
    <property type="entry name" value="PKS_ER"/>
    <property type="match status" value="1"/>
</dbReference>
<keyword evidence="4" id="KW-0479">Metal-binding</keyword>
<dbReference type="SUPFAM" id="SSF51735">
    <property type="entry name" value="NAD(P)-binding Rossmann-fold domains"/>
    <property type="match status" value="1"/>
</dbReference>
<comment type="similarity">
    <text evidence="2">Belongs to the zinc-containing alcohol dehydrogenase family.</text>
</comment>
<feature type="domain" description="Enoyl reductase (ER)" evidence="7">
    <location>
        <begin position="13"/>
        <end position="330"/>
    </location>
</feature>
<dbReference type="SUPFAM" id="SSF50129">
    <property type="entry name" value="GroES-like"/>
    <property type="match status" value="1"/>
</dbReference>
<evidence type="ECO:0000256" key="3">
    <source>
        <dbReference type="ARBA" id="ARBA00013190"/>
    </source>
</evidence>
<keyword evidence="6" id="KW-0560">Oxidoreductase</keyword>
<dbReference type="EMBL" id="LIZS01000029">
    <property type="protein sequence ID" value="KPJ53134.1"/>
    <property type="molecule type" value="Genomic_DNA"/>
</dbReference>
<dbReference type="Gene3D" id="3.40.50.720">
    <property type="entry name" value="NAD(P)-binding Rossmann-like Domain"/>
    <property type="match status" value="1"/>
</dbReference>
<dbReference type="InterPro" id="IPR020843">
    <property type="entry name" value="ER"/>
</dbReference>
<proteinExistence type="inferred from homology"/>
<evidence type="ECO:0000259" key="7">
    <source>
        <dbReference type="SMART" id="SM00829"/>
    </source>
</evidence>
<dbReference type="InterPro" id="IPR013149">
    <property type="entry name" value="ADH-like_C"/>
</dbReference>
<dbReference type="InterPro" id="IPR036291">
    <property type="entry name" value="NAD(P)-bd_dom_sf"/>
</dbReference>
<dbReference type="InterPro" id="IPR013154">
    <property type="entry name" value="ADH-like_N"/>
</dbReference>
<evidence type="ECO:0000256" key="1">
    <source>
        <dbReference type="ARBA" id="ARBA00001947"/>
    </source>
</evidence>
<dbReference type="CDD" id="cd08298">
    <property type="entry name" value="CAD2"/>
    <property type="match status" value="1"/>
</dbReference>
<accession>A0A0S7WSG7</accession>
<evidence type="ECO:0000313" key="8">
    <source>
        <dbReference type="EMBL" id="KPJ53134.1"/>
    </source>
</evidence>